<reference evidence="3" key="1">
    <citation type="journal article" date="2018" name="Nat. Plants">
        <title>Whole-genome landscape of Medicago truncatula symbiotic genes.</title>
        <authorList>
            <person name="Pecrix Y."/>
            <person name="Staton S.E."/>
            <person name="Sallet E."/>
            <person name="Lelandais-Briere C."/>
            <person name="Moreau S."/>
            <person name="Carrere S."/>
            <person name="Blein T."/>
            <person name="Jardinaud M.F."/>
            <person name="Latrasse D."/>
            <person name="Zouine M."/>
            <person name="Zahm M."/>
            <person name="Kreplak J."/>
            <person name="Mayjonade B."/>
            <person name="Satge C."/>
            <person name="Perez M."/>
            <person name="Cauet S."/>
            <person name="Marande W."/>
            <person name="Chantry-Darmon C."/>
            <person name="Lopez-Roques C."/>
            <person name="Bouchez O."/>
            <person name="Berard A."/>
            <person name="Debelle F."/>
            <person name="Munos S."/>
            <person name="Bendahmane A."/>
            <person name="Berges H."/>
            <person name="Niebel A."/>
            <person name="Buitink J."/>
            <person name="Frugier F."/>
            <person name="Benhamed M."/>
            <person name="Crespi M."/>
            <person name="Gouzy J."/>
            <person name="Gamas P."/>
        </authorList>
    </citation>
    <scope>NUCLEOTIDE SEQUENCE [LARGE SCALE GENOMIC DNA]</scope>
    <source>
        <strain evidence="3">cv. Jemalong A17</strain>
    </source>
</reference>
<feature type="signal peptide" evidence="1">
    <location>
        <begin position="1"/>
        <end position="19"/>
    </location>
</feature>
<evidence type="ECO:0000256" key="1">
    <source>
        <dbReference type="SAM" id="SignalP"/>
    </source>
</evidence>
<dbReference type="EMBL" id="PSQE01000008">
    <property type="protein sequence ID" value="RHN40543.1"/>
    <property type="molecule type" value="Genomic_DNA"/>
</dbReference>
<organism evidence="2 3">
    <name type="scientific">Medicago truncatula</name>
    <name type="common">Barrel medic</name>
    <name type="synonym">Medicago tribuloides</name>
    <dbReference type="NCBI Taxonomy" id="3880"/>
    <lineage>
        <taxon>Eukaryota</taxon>
        <taxon>Viridiplantae</taxon>
        <taxon>Streptophyta</taxon>
        <taxon>Embryophyta</taxon>
        <taxon>Tracheophyta</taxon>
        <taxon>Spermatophyta</taxon>
        <taxon>Magnoliopsida</taxon>
        <taxon>eudicotyledons</taxon>
        <taxon>Gunneridae</taxon>
        <taxon>Pentapetalae</taxon>
        <taxon>rosids</taxon>
        <taxon>fabids</taxon>
        <taxon>Fabales</taxon>
        <taxon>Fabaceae</taxon>
        <taxon>Papilionoideae</taxon>
        <taxon>50 kb inversion clade</taxon>
        <taxon>NPAAA clade</taxon>
        <taxon>Hologalegina</taxon>
        <taxon>IRL clade</taxon>
        <taxon>Trifolieae</taxon>
        <taxon>Medicago</taxon>
    </lineage>
</organism>
<proteinExistence type="predicted"/>
<keyword evidence="1" id="KW-0732">Signal</keyword>
<sequence>MVHNVCLPLLLMVSHNSLQECVLHFHLMCVLQNVDVDLFFLFLLQLPYQSICEQEVVDLFYHSMYVFQKVFQNVGLCFSCPLQFLSRSKRKTQKVDLFYHSMYVFQKVHLLFQSLLQIRLLSRSMKKIQKVDLFYHSM</sequence>
<dbReference type="Proteomes" id="UP000265566">
    <property type="component" value="Chromosome 8"/>
</dbReference>
<feature type="chain" id="PRO_5017449558" description="Transmembrane protein" evidence="1">
    <location>
        <begin position="20"/>
        <end position="138"/>
    </location>
</feature>
<protein>
    <recommendedName>
        <fullName evidence="4">Transmembrane protein</fullName>
    </recommendedName>
</protein>
<evidence type="ECO:0008006" key="4">
    <source>
        <dbReference type="Google" id="ProtNLM"/>
    </source>
</evidence>
<evidence type="ECO:0000313" key="2">
    <source>
        <dbReference type="EMBL" id="RHN40543.1"/>
    </source>
</evidence>
<gene>
    <name evidence="2" type="ORF">MtrunA17_Chr8g0355851</name>
</gene>
<evidence type="ECO:0000313" key="3">
    <source>
        <dbReference type="Proteomes" id="UP000265566"/>
    </source>
</evidence>
<dbReference type="AlphaFoldDB" id="A0A396GJ13"/>
<accession>A0A396GJ13</accession>
<comment type="caution">
    <text evidence="2">The sequence shown here is derived from an EMBL/GenBank/DDBJ whole genome shotgun (WGS) entry which is preliminary data.</text>
</comment>
<name>A0A396GJ13_MEDTR</name>
<dbReference type="Gramene" id="rna46704">
    <property type="protein sequence ID" value="RHN40543.1"/>
    <property type="gene ID" value="gene46704"/>
</dbReference>